<gene>
    <name evidence="1" type="ORF">KIJ12_05030</name>
</gene>
<protein>
    <submittedName>
        <fullName evidence="1">TetR/AcrR family transcriptional regulator</fullName>
    </submittedName>
</protein>
<dbReference type="AlphaFoldDB" id="A0A9Q3XSX3"/>
<dbReference type="SUPFAM" id="SSF46689">
    <property type="entry name" value="Homeodomain-like"/>
    <property type="match status" value="1"/>
</dbReference>
<dbReference type="RefSeq" id="WP_224143235.1">
    <property type="nucleotide sequence ID" value="NZ_CBCPIF010000001.1"/>
</dbReference>
<comment type="caution">
    <text evidence="1">The sequence shown here is derived from an EMBL/GenBank/DDBJ whole genome shotgun (WGS) entry which is preliminary data.</text>
</comment>
<organism evidence="1 2">
    <name type="scientific">Leuconostoc gasicomitatum</name>
    <dbReference type="NCBI Taxonomy" id="115778"/>
    <lineage>
        <taxon>Bacteria</taxon>
        <taxon>Bacillati</taxon>
        <taxon>Bacillota</taxon>
        <taxon>Bacilli</taxon>
        <taxon>Lactobacillales</taxon>
        <taxon>Lactobacillaceae</taxon>
        <taxon>Leuconostoc</taxon>
        <taxon>Leuconostoc gelidum group</taxon>
    </lineage>
</organism>
<proteinExistence type="predicted"/>
<dbReference type="InterPro" id="IPR009057">
    <property type="entry name" value="Homeodomain-like_sf"/>
</dbReference>
<accession>A0A9Q3XSX3</accession>
<dbReference type="Proteomes" id="UP000752647">
    <property type="component" value="Unassembled WGS sequence"/>
</dbReference>
<dbReference type="Gene3D" id="1.10.357.10">
    <property type="entry name" value="Tetracycline Repressor, domain 2"/>
    <property type="match status" value="1"/>
</dbReference>
<evidence type="ECO:0000313" key="1">
    <source>
        <dbReference type="EMBL" id="MBZ5962518.1"/>
    </source>
</evidence>
<sequence>MPTKTFLNLSAEKQHTMYDAMYAEFSTYTLAESKISNIVTTAHISRGSFYTYFDDIDDAYQWVLNDVITDIHQTIDKKDIVSSTEAFILKAKTSPHFDFLSHYYIVNEAFLQQKTVKTAQHDFKLLDTNSTADDISQWLVIQSVHQLIRAFFLNPDKQARIITTLHMLKNWRTVG</sequence>
<dbReference type="EMBL" id="JAHBFI010000010">
    <property type="protein sequence ID" value="MBZ5962518.1"/>
    <property type="molecule type" value="Genomic_DNA"/>
</dbReference>
<evidence type="ECO:0000313" key="2">
    <source>
        <dbReference type="Proteomes" id="UP000752647"/>
    </source>
</evidence>
<reference evidence="1" key="1">
    <citation type="submission" date="2021-05" db="EMBL/GenBank/DDBJ databases">
        <title>Pangenome of Leuconostoc gelidum warrants species status for Leuconostoc gelidum subsp. gasicomitatum.</title>
        <authorList>
            <person name="Johansson P."/>
            <person name="Sade E."/>
            <person name="Hultman J."/>
            <person name="Auvinen P."/>
            <person name="Bjorkroth J."/>
        </authorList>
    </citation>
    <scope>NUCLEOTIDE SEQUENCE</scope>
    <source>
        <strain evidence="1">A.21.4</strain>
    </source>
</reference>
<name>A0A9Q3XSX3_9LACO</name>